<dbReference type="InterPro" id="IPR036259">
    <property type="entry name" value="MFS_trans_sf"/>
</dbReference>
<name>A0AAD6D2Z6_9EURO</name>
<keyword evidence="3 5" id="KW-1133">Transmembrane helix</keyword>
<evidence type="ECO:0000256" key="5">
    <source>
        <dbReference type="SAM" id="Phobius"/>
    </source>
</evidence>
<accession>A0AAD6D2Z6</accession>
<proteinExistence type="predicted"/>
<dbReference type="GO" id="GO:0022857">
    <property type="term" value="F:transmembrane transporter activity"/>
    <property type="evidence" value="ECO:0007669"/>
    <property type="project" value="InterPro"/>
</dbReference>
<dbReference type="Pfam" id="PF07690">
    <property type="entry name" value="MFS_1"/>
    <property type="match status" value="1"/>
</dbReference>
<feature type="transmembrane region" description="Helical" evidence="5">
    <location>
        <begin position="460"/>
        <end position="479"/>
    </location>
</feature>
<feature type="transmembrane region" description="Helical" evidence="5">
    <location>
        <begin position="355"/>
        <end position="377"/>
    </location>
</feature>
<dbReference type="EMBL" id="JAQIZZ010000002">
    <property type="protein sequence ID" value="KAJ5552706.1"/>
    <property type="molecule type" value="Genomic_DNA"/>
</dbReference>
<evidence type="ECO:0000256" key="3">
    <source>
        <dbReference type="ARBA" id="ARBA00022989"/>
    </source>
</evidence>
<feature type="transmembrane region" description="Helical" evidence="5">
    <location>
        <begin position="424"/>
        <end position="448"/>
    </location>
</feature>
<dbReference type="Gene3D" id="1.20.1250.20">
    <property type="entry name" value="MFS general substrate transporter like domains"/>
    <property type="match status" value="1"/>
</dbReference>
<feature type="domain" description="Major facilitator superfamily (MFS) profile" evidence="6">
    <location>
        <begin position="69"/>
        <end position="517"/>
    </location>
</feature>
<evidence type="ECO:0000256" key="2">
    <source>
        <dbReference type="ARBA" id="ARBA00022692"/>
    </source>
</evidence>
<dbReference type="InterPro" id="IPR011701">
    <property type="entry name" value="MFS"/>
</dbReference>
<dbReference type="PANTHER" id="PTHR23502:SF29">
    <property type="entry name" value="TRANSPORTER, PUTATIVE (AFU_ORTHOLOGUE AFUA_6G06680)-RELATED"/>
    <property type="match status" value="1"/>
</dbReference>
<dbReference type="AlphaFoldDB" id="A0AAD6D2Z6"/>
<feature type="transmembrane region" description="Helical" evidence="5">
    <location>
        <begin position="109"/>
        <end position="128"/>
    </location>
</feature>
<keyword evidence="8" id="KW-1185">Reference proteome</keyword>
<comment type="caution">
    <text evidence="7">The sequence shown here is derived from an EMBL/GenBank/DDBJ whole genome shotgun (WGS) entry which is preliminary data.</text>
</comment>
<feature type="transmembrane region" description="Helical" evidence="5">
    <location>
        <begin position="491"/>
        <end position="512"/>
    </location>
</feature>
<sequence>MGYLNILEPREAKLAPGTVFLNRPAACQHESTESLKHVPGKHGNIILAPQPDDDPNNPLNFPLYKKRLMMAITSLGVCLHGATVGPLLNAGLVQIAEELDTSVTNVVQASGYQLLVVALMVLFVNAFSRKWGKRPTFLLSSVIGIVGSVIGATSTNYSGLLAARIVQGLGVVAYESLALPMIGDLFFVHERGLYISIVSLLLGGVSNFSSVICGPITVHLGWKYLFNLLIVFEGVHLLLQFLYVPETQHRRATPMMTSISSSPKESAVGIEDIETFRPTFSPKKPWTQELHIFTGSYTSTNFFLLLCVPLLACLNLSVLWSILISGYFLSLYVATAYLLSQIFTAPPYLLTSSGVGYLSLGPFIGGLLASVLASIFNDSIARKCSQKNNGYYEPEYRLFLGAGGALAVVGFVSFGYAVQTERSYYLTAFLHGLGLFGIMFILIASASYALDSFRSMGTEIFLASMAFKNAIIFGYSYFINDWALRAGTFQVMWVLSSVAGGLLLTIPIVFFFGKRYRALWGRSQIFKVSSPLFEDVEVEEQRATPE</sequence>
<evidence type="ECO:0000313" key="7">
    <source>
        <dbReference type="EMBL" id="KAJ5552706.1"/>
    </source>
</evidence>
<keyword evidence="2 5" id="KW-0812">Transmembrane</keyword>
<keyword evidence="4 5" id="KW-0472">Membrane</keyword>
<feature type="transmembrane region" description="Helical" evidence="5">
    <location>
        <begin position="302"/>
        <end position="335"/>
    </location>
</feature>
<evidence type="ECO:0000256" key="4">
    <source>
        <dbReference type="ARBA" id="ARBA00023136"/>
    </source>
</evidence>
<evidence type="ECO:0000256" key="1">
    <source>
        <dbReference type="ARBA" id="ARBA00004141"/>
    </source>
</evidence>
<feature type="transmembrane region" description="Helical" evidence="5">
    <location>
        <begin position="135"/>
        <end position="153"/>
    </location>
</feature>
<feature type="transmembrane region" description="Helical" evidence="5">
    <location>
        <begin position="68"/>
        <end position="89"/>
    </location>
</feature>
<organism evidence="7 8">
    <name type="scientific">Penicillium frequentans</name>
    <dbReference type="NCBI Taxonomy" id="3151616"/>
    <lineage>
        <taxon>Eukaryota</taxon>
        <taxon>Fungi</taxon>
        <taxon>Dikarya</taxon>
        <taxon>Ascomycota</taxon>
        <taxon>Pezizomycotina</taxon>
        <taxon>Eurotiomycetes</taxon>
        <taxon>Eurotiomycetidae</taxon>
        <taxon>Eurotiales</taxon>
        <taxon>Aspergillaceae</taxon>
        <taxon>Penicillium</taxon>
    </lineage>
</organism>
<evidence type="ECO:0000313" key="8">
    <source>
        <dbReference type="Proteomes" id="UP001220324"/>
    </source>
</evidence>
<dbReference type="SUPFAM" id="SSF103473">
    <property type="entry name" value="MFS general substrate transporter"/>
    <property type="match status" value="1"/>
</dbReference>
<dbReference type="InterPro" id="IPR020846">
    <property type="entry name" value="MFS_dom"/>
</dbReference>
<comment type="subcellular location">
    <subcellularLocation>
        <location evidence="1">Membrane</location>
        <topology evidence="1">Multi-pass membrane protein</topology>
    </subcellularLocation>
</comment>
<reference evidence="7 8" key="1">
    <citation type="journal article" date="2023" name="IMA Fungus">
        <title>Comparative genomic study of the Penicillium genus elucidates a diverse pangenome and 15 lateral gene transfer events.</title>
        <authorList>
            <person name="Petersen C."/>
            <person name="Sorensen T."/>
            <person name="Nielsen M.R."/>
            <person name="Sondergaard T.E."/>
            <person name="Sorensen J.L."/>
            <person name="Fitzpatrick D.A."/>
            <person name="Frisvad J.C."/>
            <person name="Nielsen K.L."/>
        </authorList>
    </citation>
    <scope>NUCLEOTIDE SEQUENCE [LARGE SCALE GENOMIC DNA]</scope>
    <source>
        <strain evidence="7 8">IBT 35679</strain>
    </source>
</reference>
<dbReference type="PANTHER" id="PTHR23502">
    <property type="entry name" value="MAJOR FACILITATOR SUPERFAMILY"/>
    <property type="match status" value="1"/>
</dbReference>
<dbReference type="PROSITE" id="PS50850">
    <property type="entry name" value="MFS"/>
    <property type="match status" value="1"/>
</dbReference>
<gene>
    <name evidence="7" type="ORF">N7494_002084</name>
</gene>
<protein>
    <recommendedName>
        <fullName evidence="6">Major facilitator superfamily (MFS) profile domain-containing protein</fullName>
    </recommendedName>
</protein>
<dbReference type="GO" id="GO:0005886">
    <property type="term" value="C:plasma membrane"/>
    <property type="evidence" value="ECO:0007669"/>
    <property type="project" value="TreeGrafter"/>
</dbReference>
<feature type="transmembrane region" description="Helical" evidence="5">
    <location>
        <begin position="398"/>
        <end position="418"/>
    </location>
</feature>
<feature type="transmembrane region" description="Helical" evidence="5">
    <location>
        <begin position="194"/>
        <end position="218"/>
    </location>
</feature>
<feature type="transmembrane region" description="Helical" evidence="5">
    <location>
        <begin position="224"/>
        <end position="244"/>
    </location>
</feature>
<dbReference type="Proteomes" id="UP001220324">
    <property type="component" value="Unassembled WGS sequence"/>
</dbReference>
<evidence type="ECO:0000259" key="6">
    <source>
        <dbReference type="PROSITE" id="PS50850"/>
    </source>
</evidence>